<evidence type="ECO:0000256" key="1">
    <source>
        <dbReference type="SAM" id="MobiDB-lite"/>
    </source>
</evidence>
<feature type="compositionally biased region" description="Polar residues" evidence="1">
    <location>
        <begin position="83"/>
        <end position="94"/>
    </location>
</feature>
<sequence length="138" mass="16482">MVTISSCLTVFFEEPFWVGVYERQSGNRLEVCKITFGAEPKDYEIYDFLLRNDHRLRFSPSVAQTVETRKLNPKRMQRAIKRQLQSQGVGTKAQQALKAQHEQQKALHKSRNREEKERQRLERFEQKQLKKKEKHRGH</sequence>
<dbReference type="PIRSF" id="PIRSF021328">
    <property type="entry name" value="UCP021328"/>
    <property type="match status" value="1"/>
</dbReference>
<feature type="compositionally biased region" description="Basic and acidic residues" evidence="1">
    <location>
        <begin position="112"/>
        <end position="128"/>
    </location>
</feature>
<protein>
    <submittedName>
        <fullName evidence="2">DUF2992 domain-containing protein</fullName>
    </submittedName>
</protein>
<feature type="compositionally biased region" description="Basic residues" evidence="1">
    <location>
        <begin position="129"/>
        <end position="138"/>
    </location>
</feature>
<dbReference type="Pfam" id="PF11208">
    <property type="entry name" value="DUF2992"/>
    <property type="match status" value="1"/>
</dbReference>
<dbReference type="EMBL" id="CP029487">
    <property type="protein sequence ID" value="QCT71179.1"/>
    <property type="molecule type" value="Genomic_DNA"/>
</dbReference>
<gene>
    <name evidence="2" type="ORF">CPZ25_007510</name>
</gene>
<name>A0A4P9C6R4_EUBML</name>
<keyword evidence="3" id="KW-1185">Reference proteome</keyword>
<dbReference type="KEGG" id="emt:CPZ25_007510"/>
<evidence type="ECO:0000313" key="2">
    <source>
        <dbReference type="EMBL" id="QCT71179.1"/>
    </source>
</evidence>
<feature type="region of interest" description="Disordered" evidence="1">
    <location>
        <begin position="80"/>
        <end position="138"/>
    </location>
</feature>
<dbReference type="RefSeq" id="WP_096920639.1">
    <property type="nucleotide sequence ID" value="NZ_CP029487.1"/>
</dbReference>
<proteinExistence type="predicted"/>
<evidence type="ECO:0000313" key="3">
    <source>
        <dbReference type="Proteomes" id="UP000218387"/>
    </source>
</evidence>
<organism evidence="2 3">
    <name type="scientific">Eubacterium maltosivorans</name>
    <dbReference type="NCBI Taxonomy" id="2041044"/>
    <lineage>
        <taxon>Bacteria</taxon>
        <taxon>Bacillati</taxon>
        <taxon>Bacillota</taxon>
        <taxon>Clostridia</taxon>
        <taxon>Eubacteriales</taxon>
        <taxon>Eubacteriaceae</taxon>
        <taxon>Eubacterium</taxon>
    </lineage>
</organism>
<accession>A0A4P9C6R4</accession>
<dbReference type="Proteomes" id="UP000218387">
    <property type="component" value="Chromosome"/>
</dbReference>
<dbReference type="AlphaFoldDB" id="A0A4P9C6R4"/>
<dbReference type="InterPro" id="IPR016787">
    <property type="entry name" value="UCP021328"/>
</dbReference>
<reference evidence="2 3" key="1">
    <citation type="submission" date="2018-05" db="EMBL/GenBank/DDBJ databases">
        <title>Genome comparison of Eubacterium sp.</title>
        <authorList>
            <person name="Feng Y."/>
            <person name="Sanchez-Andrea I."/>
            <person name="Stams A.J.M."/>
            <person name="De Vos W.M."/>
        </authorList>
    </citation>
    <scope>NUCLEOTIDE SEQUENCE [LARGE SCALE GENOMIC DNA]</scope>
    <source>
        <strain evidence="2 3">YI</strain>
    </source>
</reference>